<evidence type="ECO:0000256" key="3">
    <source>
        <dbReference type="ARBA" id="ARBA00022490"/>
    </source>
</evidence>
<keyword evidence="4" id="KW-0519">Myristate</keyword>
<dbReference type="GO" id="GO:0030496">
    <property type="term" value="C:midbody"/>
    <property type="evidence" value="ECO:0007669"/>
    <property type="project" value="UniProtKB-SubCell"/>
</dbReference>
<dbReference type="GO" id="GO:0005819">
    <property type="term" value="C:spindle"/>
    <property type="evidence" value="ECO:0007669"/>
    <property type="project" value="UniProtKB-SubCell"/>
</dbReference>
<comment type="subcellular location">
    <subcellularLocation>
        <location evidence="1">Cytoplasm</location>
        <location evidence="1">Cytoskeleton</location>
        <location evidence="1">Spindle</location>
    </subcellularLocation>
    <subcellularLocation>
        <location evidence="2">Midbody</location>
    </subcellularLocation>
</comment>
<evidence type="ECO:0000256" key="6">
    <source>
        <dbReference type="ARBA" id="ARBA00023212"/>
    </source>
</evidence>
<dbReference type="GO" id="GO:0005634">
    <property type="term" value="C:nucleus"/>
    <property type="evidence" value="ECO:0007669"/>
    <property type="project" value="TreeGrafter"/>
</dbReference>
<keyword evidence="9" id="KW-1185">Reference proteome</keyword>
<sequence length="131" mass="15426">LQKKHEEEKTELTETFQAAENVLKGQVEQLSADLHVYNELRRRVEQSTFKKDLQRNIQAHGSPGAFWESEQESLLFVIEMKSERVQEQSRKLLQMEDLVGKYSDAIPHEECLFVIDSLFLLKVTYRAIFRQ</sequence>
<keyword evidence="6" id="KW-0206">Cytoskeleton</keyword>
<evidence type="ECO:0000256" key="7">
    <source>
        <dbReference type="ARBA" id="ARBA00023288"/>
    </source>
</evidence>
<dbReference type="PANTHER" id="PTHR24200:SF6">
    <property type="entry name" value="COILED-COIL DOMAIN-CONTAINING PROTEIN 69"/>
    <property type="match status" value="1"/>
</dbReference>
<evidence type="ECO:0000256" key="5">
    <source>
        <dbReference type="ARBA" id="ARBA00023054"/>
    </source>
</evidence>
<proteinExistence type="inferred from homology"/>
<evidence type="ECO:0000256" key="1">
    <source>
        <dbReference type="ARBA" id="ARBA00004186"/>
    </source>
</evidence>
<gene>
    <name evidence="10" type="primary">ccdc69</name>
</gene>
<dbReference type="KEGG" id="ncc:104954012"/>
<dbReference type="CTD" id="26112"/>
<dbReference type="AlphaFoldDB" id="A0A6I9NWI8"/>
<dbReference type="InterPro" id="IPR051293">
    <property type="entry name" value="MTUS1/CCDC69"/>
</dbReference>
<dbReference type="GO" id="GO:0008017">
    <property type="term" value="F:microtubule binding"/>
    <property type="evidence" value="ECO:0007669"/>
    <property type="project" value="TreeGrafter"/>
</dbReference>
<dbReference type="GeneID" id="104954012"/>
<evidence type="ECO:0000313" key="10">
    <source>
        <dbReference type="RefSeq" id="XP_010779360.1"/>
    </source>
</evidence>
<dbReference type="PANTHER" id="PTHR24200">
    <property type="entry name" value="TOUCAN, ISOFORM A"/>
    <property type="match status" value="1"/>
</dbReference>
<keyword evidence="5" id="KW-0175">Coiled coil</keyword>
<evidence type="ECO:0000256" key="4">
    <source>
        <dbReference type="ARBA" id="ARBA00022707"/>
    </source>
</evidence>
<organism evidence="9 10">
    <name type="scientific">Notothenia coriiceps</name>
    <name type="common">black rockcod</name>
    <dbReference type="NCBI Taxonomy" id="8208"/>
    <lineage>
        <taxon>Eukaryota</taxon>
        <taxon>Metazoa</taxon>
        <taxon>Chordata</taxon>
        <taxon>Craniata</taxon>
        <taxon>Vertebrata</taxon>
        <taxon>Euteleostomi</taxon>
        <taxon>Actinopterygii</taxon>
        <taxon>Neopterygii</taxon>
        <taxon>Teleostei</taxon>
        <taxon>Neoteleostei</taxon>
        <taxon>Acanthomorphata</taxon>
        <taxon>Eupercaria</taxon>
        <taxon>Perciformes</taxon>
        <taxon>Notothenioidei</taxon>
        <taxon>Nototheniidae</taxon>
        <taxon>Notothenia</taxon>
    </lineage>
</organism>
<dbReference type="RefSeq" id="XP_010779360.1">
    <property type="nucleotide sequence ID" value="XM_010781058.1"/>
</dbReference>
<evidence type="ECO:0000256" key="2">
    <source>
        <dbReference type="ARBA" id="ARBA00004214"/>
    </source>
</evidence>
<dbReference type="OrthoDB" id="10038993at2759"/>
<reference evidence="10" key="1">
    <citation type="submission" date="2025-08" db="UniProtKB">
        <authorList>
            <consortium name="RefSeq"/>
        </authorList>
    </citation>
    <scope>IDENTIFICATION</scope>
    <source>
        <tissue evidence="10">Muscle</tissue>
    </source>
</reference>
<protein>
    <submittedName>
        <fullName evidence="10">Coiled-coil domain-containing protein 69</fullName>
    </submittedName>
</protein>
<name>A0A6I9NWI8_9TELE</name>
<evidence type="ECO:0000256" key="8">
    <source>
        <dbReference type="ARBA" id="ARBA00038407"/>
    </source>
</evidence>
<keyword evidence="7" id="KW-0449">Lipoprotein</keyword>
<accession>A0A6I9NWI8</accession>
<dbReference type="Proteomes" id="UP000504611">
    <property type="component" value="Unplaced"/>
</dbReference>
<evidence type="ECO:0000313" key="9">
    <source>
        <dbReference type="Proteomes" id="UP000504611"/>
    </source>
</evidence>
<dbReference type="GO" id="GO:0005737">
    <property type="term" value="C:cytoplasm"/>
    <property type="evidence" value="ECO:0007669"/>
    <property type="project" value="TreeGrafter"/>
</dbReference>
<feature type="non-terminal residue" evidence="10">
    <location>
        <position position="1"/>
    </location>
</feature>
<keyword evidence="3" id="KW-0963">Cytoplasm</keyword>
<comment type="similarity">
    <text evidence="8">Belongs to the CCDC69 family.</text>
</comment>